<evidence type="ECO:0000256" key="11">
    <source>
        <dbReference type="SAM" id="Phobius"/>
    </source>
</evidence>
<dbReference type="PANTHER" id="PTHR30046:SF0">
    <property type="entry name" value="FLAGELLAR M-RING PROTEIN"/>
    <property type="match status" value="1"/>
</dbReference>
<comment type="similarity">
    <text evidence="3 9">Belongs to the FliF family.</text>
</comment>
<evidence type="ECO:0000256" key="7">
    <source>
        <dbReference type="ARBA" id="ARBA00023136"/>
    </source>
</evidence>
<keyword evidence="14" id="KW-0282">Flagellum</keyword>
<keyword evidence="8 9" id="KW-0975">Bacterial flagellum</keyword>
<evidence type="ECO:0000313" key="15">
    <source>
        <dbReference type="Proteomes" id="UP000070107"/>
    </source>
</evidence>
<dbReference type="InterPro" id="IPR000067">
    <property type="entry name" value="FlgMring_FliF"/>
</dbReference>
<feature type="domain" description="Flagellar M-ring N-terminal" evidence="12">
    <location>
        <begin position="46"/>
        <end position="219"/>
    </location>
</feature>
<gene>
    <name evidence="14" type="ORF">ATN84_13910</name>
</gene>
<evidence type="ECO:0000256" key="1">
    <source>
        <dbReference type="ARBA" id="ARBA00004117"/>
    </source>
</evidence>
<dbReference type="Proteomes" id="UP000070107">
    <property type="component" value="Unassembled WGS sequence"/>
</dbReference>
<dbReference type="GO" id="GO:0003774">
    <property type="term" value="F:cytoskeletal motor activity"/>
    <property type="evidence" value="ECO:0007669"/>
    <property type="project" value="InterPro"/>
</dbReference>
<evidence type="ECO:0000256" key="5">
    <source>
        <dbReference type="ARBA" id="ARBA00022692"/>
    </source>
</evidence>
<dbReference type="InterPro" id="IPR043427">
    <property type="entry name" value="YscJ/FliF"/>
</dbReference>
<reference evidence="14 15" key="1">
    <citation type="submission" date="2015-11" db="EMBL/GenBank/DDBJ databases">
        <title>Draft genome sequence of Paramesorhizobium deserti A-3-E, a strain highly resistant to diverse beta-lactam antibiotics.</title>
        <authorList>
            <person name="Lv R."/>
            <person name="Yang X."/>
            <person name="Fang N."/>
            <person name="Guo J."/>
            <person name="Luo X."/>
            <person name="Peng F."/>
            <person name="Yang R."/>
            <person name="Cui Y."/>
            <person name="Fang C."/>
            <person name="Song Y."/>
        </authorList>
    </citation>
    <scope>NUCLEOTIDE SEQUENCE [LARGE SCALE GENOMIC DNA]</scope>
    <source>
        <strain evidence="14 15">A-3-E</strain>
    </source>
</reference>
<feature type="region of interest" description="Disordered" evidence="10">
    <location>
        <begin position="294"/>
        <end position="339"/>
    </location>
</feature>
<dbReference type="Pfam" id="PF08345">
    <property type="entry name" value="YscJ_FliF_C"/>
    <property type="match status" value="1"/>
</dbReference>
<accession>A0A135HS43</accession>
<evidence type="ECO:0000256" key="4">
    <source>
        <dbReference type="ARBA" id="ARBA00022475"/>
    </source>
</evidence>
<evidence type="ECO:0000313" key="14">
    <source>
        <dbReference type="EMBL" id="KXF76018.1"/>
    </source>
</evidence>
<organism evidence="14 15">
    <name type="scientific">Paramesorhizobium deserti</name>
    <dbReference type="NCBI Taxonomy" id="1494590"/>
    <lineage>
        <taxon>Bacteria</taxon>
        <taxon>Pseudomonadati</taxon>
        <taxon>Pseudomonadota</taxon>
        <taxon>Alphaproteobacteria</taxon>
        <taxon>Hyphomicrobiales</taxon>
        <taxon>Phyllobacteriaceae</taxon>
        <taxon>Paramesorhizobium</taxon>
    </lineage>
</organism>
<evidence type="ECO:0000256" key="9">
    <source>
        <dbReference type="PIRNR" id="PIRNR004862"/>
    </source>
</evidence>
<comment type="function">
    <text evidence="9">The M ring may be actively involved in energy transduction.</text>
</comment>
<dbReference type="Gene3D" id="3.30.300.30">
    <property type="match status" value="1"/>
</dbReference>
<evidence type="ECO:0000259" key="13">
    <source>
        <dbReference type="Pfam" id="PF08345"/>
    </source>
</evidence>
<protein>
    <recommendedName>
        <fullName evidence="9">Flagellar M-ring protein</fullName>
    </recommendedName>
</protein>
<evidence type="ECO:0000256" key="6">
    <source>
        <dbReference type="ARBA" id="ARBA00022989"/>
    </source>
</evidence>
<keyword evidence="14" id="KW-0969">Cilium</keyword>
<dbReference type="GO" id="GO:0071973">
    <property type="term" value="P:bacterial-type flagellum-dependent cell motility"/>
    <property type="evidence" value="ECO:0007669"/>
    <property type="project" value="InterPro"/>
</dbReference>
<dbReference type="GO" id="GO:0005886">
    <property type="term" value="C:plasma membrane"/>
    <property type="evidence" value="ECO:0007669"/>
    <property type="project" value="UniProtKB-SubCell"/>
</dbReference>
<dbReference type="InterPro" id="IPR045851">
    <property type="entry name" value="AMP-bd_C_sf"/>
</dbReference>
<dbReference type="PRINTS" id="PR01009">
    <property type="entry name" value="FLGMRINGFLIF"/>
</dbReference>
<evidence type="ECO:0000256" key="10">
    <source>
        <dbReference type="SAM" id="MobiDB-lite"/>
    </source>
</evidence>
<feature type="compositionally biased region" description="Basic and acidic residues" evidence="10">
    <location>
        <begin position="327"/>
        <end position="337"/>
    </location>
</feature>
<evidence type="ECO:0000256" key="2">
    <source>
        <dbReference type="ARBA" id="ARBA00004651"/>
    </source>
</evidence>
<keyword evidence="15" id="KW-1185">Reference proteome</keyword>
<dbReference type="InterPro" id="IPR013556">
    <property type="entry name" value="Flag_M-ring_C"/>
</dbReference>
<comment type="caution">
    <text evidence="14">The sequence shown here is derived from an EMBL/GenBank/DDBJ whole genome shotgun (WGS) entry which is preliminary data.</text>
</comment>
<keyword evidence="7 11" id="KW-0472">Membrane</keyword>
<keyword evidence="6 11" id="KW-1133">Transmembrane helix</keyword>
<dbReference type="PANTHER" id="PTHR30046">
    <property type="entry name" value="FLAGELLAR M-RING PROTEIN"/>
    <property type="match status" value="1"/>
</dbReference>
<dbReference type="AlphaFoldDB" id="A0A135HS43"/>
<dbReference type="NCBIfam" id="TIGR00206">
    <property type="entry name" value="fliF"/>
    <property type="match status" value="1"/>
</dbReference>
<evidence type="ECO:0000256" key="8">
    <source>
        <dbReference type="ARBA" id="ARBA00023143"/>
    </source>
</evidence>
<keyword evidence="4" id="KW-1003">Cell membrane</keyword>
<dbReference type="STRING" id="1494590.ATN84_13910"/>
<name>A0A135HS43_9HYPH</name>
<dbReference type="EMBL" id="LNTU01000034">
    <property type="protein sequence ID" value="KXF76018.1"/>
    <property type="molecule type" value="Genomic_DNA"/>
</dbReference>
<feature type="transmembrane region" description="Helical" evidence="11">
    <location>
        <begin position="24"/>
        <end position="45"/>
    </location>
</feature>
<proteinExistence type="inferred from homology"/>
<dbReference type="OrthoDB" id="9807026at2"/>
<feature type="domain" description="Flagellar M-ring C-terminal" evidence="13">
    <location>
        <begin position="251"/>
        <end position="416"/>
    </location>
</feature>
<dbReference type="Pfam" id="PF01514">
    <property type="entry name" value="YscJ_FliF"/>
    <property type="match status" value="1"/>
</dbReference>
<feature type="transmembrane region" description="Helical" evidence="11">
    <location>
        <begin position="434"/>
        <end position="458"/>
    </location>
</feature>
<dbReference type="InterPro" id="IPR006182">
    <property type="entry name" value="FliF_N_dom"/>
</dbReference>
<sequence length="577" mass="61825">MQKNFRQFLEQFSGALAKLGTRRLIALGLVGAALFGTILFSSFYFSRPPYETLYVGLNRDDINRMGMALGEAGIPFDVKSDGTSILVPFGKAEQARMLLAEKGLPTSNNAGYELFDNMGSLGLTSFMQEITRVRALEGEIARTIQAIRGIKAARVHIVLPEKGSFRRADQKPSASVVIRTEGGFAVESAQSIRQLVAAAVPSLDAASVTVLDTNGRLLASSGDHANGAAVMTATLEQQVSASIDENIRKALAPYLGVGHFQTSVQVALDTDRRQISETLFDPESRVERSVRVVRENGASQNSKSDNATGVEQNIPQEEIQSNNGESSSERNERREELTNYEINSKTVSTVSDGYSVRHLSIAVVIDQARLLASAGTTPPPANFVDEQVAKIRDLVSTAAGLNADRGDVINVTALNFMDPVGDDMQPTSKPISELILGQAGSLINAAALLGAVVLIIWFGARPLMREIAGNPAVAAAGEREAGEVAVPDLTSSGQLATIGAAGETALSGANAYAAQAQDSLEDLRQRMRAPARYRLEQMIEMDEERVAAVLKQWVHEGMQAPIEARAFAGREAERKAA</sequence>
<keyword evidence="5 11" id="KW-0812">Transmembrane</keyword>
<dbReference type="GO" id="GO:0009431">
    <property type="term" value="C:bacterial-type flagellum basal body, MS ring"/>
    <property type="evidence" value="ECO:0007669"/>
    <property type="project" value="InterPro"/>
</dbReference>
<comment type="subcellular location">
    <subcellularLocation>
        <location evidence="1 9">Bacterial flagellum basal body</location>
    </subcellularLocation>
    <subcellularLocation>
        <location evidence="2">Cell membrane</location>
        <topology evidence="2">Multi-pass membrane protein</topology>
    </subcellularLocation>
</comment>
<feature type="compositionally biased region" description="Polar residues" evidence="10">
    <location>
        <begin position="297"/>
        <end position="320"/>
    </location>
</feature>
<keyword evidence="14" id="KW-0966">Cell projection</keyword>
<evidence type="ECO:0000259" key="12">
    <source>
        <dbReference type="Pfam" id="PF01514"/>
    </source>
</evidence>
<dbReference type="RefSeq" id="WP_068882760.1">
    <property type="nucleotide sequence ID" value="NZ_LNTU01000034.1"/>
</dbReference>
<evidence type="ECO:0000256" key="3">
    <source>
        <dbReference type="ARBA" id="ARBA00007971"/>
    </source>
</evidence>
<dbReference type="PIRSF" id="PIRSF004862">
    <property type="entry name" value="FliF"/>
    <property type="match status" value="1"/>
</dbReference>